<feature type="compositionally biased region" description="Acidic residues" evidence="6">
    <location>
        <begin position="346"/>
        <end position="361"/>
    </location>
</feature>
<reference evidence="7 8" key="1">
    <citation type="submission" date="2015-07" db="EMBL/GenBank/DDBJ databases">
        <title>The genome of the fungus Escovopsis weberi, a specialized disease agent of ant agriculture.</title>
        <authorList>
            <person name="de Man T.J."/>
            <person name="Stajich J.E."/>
            <person name="Kubicek C.P."/>
            <person name="Chenthamara K."/>
            <person name="Atanasova L."/>
            <person name="Druzhinina I.S."/>
            <person name="Birnbaum S."/>
            <person name="Barribeau S.M."/>
            <person name="Teiling C."/>
            <person name="Suen G."/>
            <person name="Currie C."/>
            <person name="Gerardo N.M."/>
        </authorList>
    </citation>
    <scope>NUCLEOTIDE SEQUENCE [LARGE SCALE GENOMIC DNA]</scope>
</reference>
<feature type="compositionally biased region" description="Low complexity" evidence="6">
    <location>
        <begin position="241"/>
        <end position="258"/>
    </location>
</feature>
<feature type="compositionally biased region" description="Acidic residues" evidence="6">
    <location>
        <begin position="88"/>
        <end position="98"/>
    </location>
</feature>
<evidence type="ECO:0000313" key="8">
    <source>
        <dbReference type="Proteomes" id="UP000053831"/>
    </source>
</evidence>
<sequence length="370" mass="39148">MADARALLRQQREARRIDHPHAAYSGAGKLICVLCREHIRAEPLWEAHTRSPAHRKREAATPLGTNSPSGEDPELPPAPAFPKRRLEDDNDGDGDGGDDGGYGEGEAAAWRKRARAAAAEGGEAGHARRKSVTPAQGVEIQIPSRQTSKPASSGSSMSATPQPGVPMTLPVQAGNGAGHPHHHHPPPPPAAASAASASSTPAPAAAPQVDESEWAAFEADIAAASAPYDEDAVISRPAMTADESAAAAEAAAQEAQDAGAGGRRAKADADIEDEREEATRALEEEFDEMQELEARVRRLKEKREALLLRKRDASSEAAADMPDPGLATRRGALGMAGGDGHHPQADDDDEEDEDEDEDDDWNGFRFRTGR</sequence>
<evidence type="ECO:0000256" key="4">
    <source>
        <dbReference type="ARBA" id="ARBA00022833"/>
    </source>
</evidence>
<dbReference type="PANTHER" id="PTHR13278:SF0">
    <property type="entry name" value="ZINC FINGER PROTEIN 830"/>
    <property type="match status" value="1"/>
</dbReference>
<dbReference type="STRING" id="150374.A0A0M8MZU2"/>
<evidence type="ECO:0000256" key="5">
    <source>
        <dbReference type="ARBA" id="ARBA00023242"/>
    </source>
</evidence>
<feature type="region of interest" description="Disordered" evidence="6">
    <location>
        <begin position="48"/>
        <end position="213"/>
    </location>
</feature>
<dbReference type="OrthoDB" id="77607at2759"/>
<dbReference type="AlphaFoldDB" id="A0A0M8MZU2"/>
<keyword evidence="2" id="KW-0479">Metal-binding</keyword>
<dbReference type="GO" id="GO:0003676">
    <property type="term" value="F:nucleic acid binding"/>
    <property type="evidence" value="ECO:0007669"/>
    <property type="project" value="InterPro"/>
</dbReference>
<organism evidence="7 8">
    <name type="scientific">Escovopsis weberi</name>
    <dbReference type="NCBI Taxonomy" id="150374"/>
    <lineage>
        <taxon>Eukaryota</taxon>
        <taxon>Fungi</taxon>
        <taxon>Dikarya</taxon>
        <taxon>Ascomycota</taxon>
        <taxon>Pezizomycotina</taxon>
        <taxon>Sordariomycetes</taxon>
        <taxon>Hypocreomycetidae</taxon>
        <taxon>Hypocreales</taxon>
        <taxon>Hypocreaceae</taxon>
        <taxon>Escovopsis</taxon>
    </lineage>
</organism>
<feature type="region of interest" description="Disordered" evidence="6">
    <location>
        <begin position="308"/>
        <end position="370"/>
    </location>
</feature>
<dbReference type="PANTHER" id="PTHR13278">
    <property type="entry name" value="ZINC FINGER PROTEIN 830"/>
    <property type="match status" value="1"/>
</dbReference>
<keyword evidence="8" id="KW-1185">Reference proteome</keyword>
<dbReference type="GO" id="GO:0005681">
    <property type="term" value="C:spliceosomal complex"/>
    <property type="evidence" value="ECO:0007669"/>
    <property type="project" value="InterPro"/>
</dbReference>
<keyword evidence="4" id="KW-0862">Zinc</keyword>
<evidence type="ECO:0000256" key="2">
    <source>
        <dbReference type="ARBA" id="ARBA00022723"/>
    </source>
</evidence>
<dbReference type="Proteomes" id="UP000053831">
    <property type="component" value="Unassembled WGS sequence"/>
</dbReference>
<gene>
    <name evidence="7" type="ORF">ESCO_001515</name>
</gene>
<feature type="compositionally biased region" description="Low complexity" evidence="6">
    <location>
        <begin position="191"/>
        <end position="207"/>
    </location>
</feature>
<comment type="caution">
    <text evidence="7">The sequence shown here is derived from an EMBL/GenBank/DDBJ whole genome shotgun (WGS) entry which is preliminary data.</text>
</comment>
<dbReference type="InterPro" id="IPR040050">
    <property type="entry name" value="ZNF830-like"/>
</dbReference>
<keyword evidence="5" id="KW-0539">Nucleus</keyword>
<feature type="compositionally biased region" description="Low complexity" evidence="6">
    <location>
        <begin position="148"/>
        <end position="158"/>
    </location>
</feature>
<evidence type="ECO:0000256" key="1">
    <source>
        <dbReference type="ARBA" id="ARBA00004123"/>
    </source>
</evidence>
<proteinExistence type="predicted"/>
<evidence type="ECO:0000256" key="3">
    <source>
        <dbReference type="ARBA" id="ARBA00022771"/>
    </source>
</evidence>
<dbReference type="EMBL" id="LGSR01000006">
    <property type="protein sequence ID" value="KOS22198.1"/>
    <property type="molecule type" value="Genomic_DNA"/>
</dbReference>
<name>A0A0M8MZU2_ESCWE</name>
<evidence type="ECO:0000313" key="7">
    <source>
        <dbReference type="EMBL" id="KOS22198.1"/>
    </source>
</evidence>
<protein>
    <submittedName>
        <fullName evidence="7">Zinc finger protein 830</fullName>
    </submittedName>
</protein>
<accession>A0A0M8MZU2</accession>
<dbReference type="GO" id="GO:0033314">
    <property type="term" value="P:mitotic DNA replication checkpoint signaling"/>
    <property type="evidence" value="ECO:0007669"/>
    <property type="project" value="TreeGrafter"/>
</dbReference>
<dbReference type="GO" id="GO:0044773">
    <property type="term" value="P:mitotic DNA damage checkpoint signaling"/>
    <property type="evidence" value="ECO:0007669"/>
    <property type="project" value="TreeGrafter"/>
</dbReference>
<dbReference type="GO" id="GO:0008270">
    <property type="term" value="F:zinc ion binding"/>
    <property type="evidence" value="ECO:0007669"/>
    <property type="project" value="UniProtKB-KW"/>
</dbReference>
<keyword evidence="3" id="KW-0863">Zinc-finger</keyword>
<dbReference type="GO" id="GO:0033260">
    <property type="term" value="P:nuclear DNA replication"/>
    <property type="evidence" value="ECO:0007669"/>
    <property type="project" value="TreeGrafter"/>
</dbReference>
<comment type="subcellular location">
    <subcellularLocation>
        <location evidence="1">Nucleus</location>
    </subcellularLocation>
</comment>
<feature type="region of interest" description="Disordered" evidence="6">
    <location>
        <begin position="235"/>
        <end position="286"/>
    </location>
</feature>
<evidence type="ECO:0000256" key="6">
    <source>
        <dbReference type="SAM" id="MobiDB-lite"/>
    </source>
</evidence>